<keyword evidence="4" id="KW-0472">Membrane</keyword>
<dbReference type="Proteomes" id="UP000198670">
    <property type="component" value="Unassembled WGS sequence"/>
</dbReference>
<evidence type="ECO:0000256" key="3">
    <source>
        <dbReference type="ARBA" id="ARBA00022729"/>
    </source>
</evidence>
<gene>
    <name evidence="8" type="ORF">SAMN05444682_108208</name>
</gene>
<evidence type="ECO:0000313" key="9">
    <source>
        <dbReference type="Proteomes" id="UP000198670"/>
    </source>
</evidence>
<dbReference type="STRING" id="1477437.SAMN05444682_108208"/>
<feature type="domain" description="RagB/SusD" evidence="6">
    <location>
        <begin position="290"/>
        <end position="520"/>
    </location>
</feature>
<dbReference type="SUPFAM" id="SSF48452">
    <property type="entry name" value="TPR-like"/>
    <property type="match status" value="1"/>
</dbReference>
<feature type="domain" description="SusD-like N-terminal" evidence="7">
    <location>
        <begin position="16"/>
        <end position="220"/>
    </location>
</feature>
<evidence type="ECO:0000256" key="5">
    <source>
        <dbReference type="ARBA" id="ARBA00023237"/>
    </source>
</evidence>
<evidence type="ECO:0000259" key="6">
    <source>
        <dbReference type="Pfam" id="PF07980"/>
    </source>
</evidence>
<dbReference type="Pfam" id="PF14322">
    <property type="entry name" value="SusD-like_3"/>
    <property type="match status" value="1"/>
</dbReference>
<evidence type="ECO:0000313" key="8">
    <source>
        <dbReference type="EMBL" id="SFJ26801.1"/>
    </source>
</evidence>
<reference evidence="8 9" key="1">
    <citation type="submission" date="2016-10" db="EMBL/GenBank/DDBJ databases">
        <authorList>
            <person name="de Groot N.N."/>
        </authorList>
    </citation>
    <scope>NUCLEOTIDE SEQUENCE [LARGE SCALE GENOMIC DNA]</scope>
    <source>
        <strain evidence="8 9">RK1</strain>
    </source>
</reference>
<evidence type="ECO:0000256" key="1">
    <source>
        <dbReference type="ARBA" id="ARBA00004442"/>
    </source>
</evidence>
<dbReference type="GO" id="GO:0009279">
    <property type="term" value="C:cell outer membrane"/>
    <property type="evidence" value="ECO:0007669"/>
    <property type="project" value="UniProtKB-SubCell"/>
</dbReference>
<evidence type="ECO:0000259" key="7">
    <source>
        <dbReference type="Pfam" id="PF14322"/>
    </source>
</evidence>
<accession>A0A1I3Q016</accession>
<dbReference type="Pfam" id="PF07980">
    <property type="entry name" value="SusD_RagB"/>
    <property type="match status" value="1"/>
</dbReference>
<dbReference type="InterPro" id="IPR033985">
    <property type="entry name" value="SusD-like_N"/>
</dbReference>
<evidence type="ECO:0000256" key="4">
    <source>
        <dbReference type="ARBA" id="ARBA00023136"/>
    </source>
</evidence>
<protein>
    <submittedName>
        <fullName evidence="8">Starch-binding associating with outer membrane</fullName>
    </submittedName>
</protein>
<dbReference type="EMBL" id="FOQO01000008">
    <property type="protein sequence ID" value="SFJ26801.1"/>
    <property type="molecule type" value="Genomic_DNA"/>
</dbReference>
<proteinExistence type="inferred from homology"/>
<keyword evidence="9" id="KW-1185">Reference proteome</keyword>
<organism evidence="8 9">
    <name type="scientific">Parapedobacter indicus</name>
    <dbReference type="NCBI Taxonomy" id="1477437"/>
    <lineage>
        <taxon>Bacteria</taxon>
        <taxon>Pseudomonadati</taxon>
        <taxon>Bacteroidota</taxon>
        <taxon>Sphingobacteriia</taxon>
        <taxon>Sphingobacteriales</taxon>
        <taxon>Sphingobacteriaceae</taxon>
        <taxon>Parapedobacter</taxon>
    </lineage>
</organism>
<comment type="subcellular location">
    <subcellularLocation>
        <location evidence="1">Cell outer membrane</location>
    </subcellularLocation>
</comment>
<keyword evidence="5" id="KW-0998">Cell outer membrane</keyword>
<keyword evidence="3" id="KW-0732">Signal</keyword>
<dbReference type="InterPro" id="IPR012944">
    <property type="entry name" value="SusD_RagB_dom"/>
</dbReference>
<sequence length="520" mass="58654">MITTITLVVFTSCNKFLEFEPYGQPSDLSGMSDEQAMQTVYALYEWQYREGTTGRGFFWYENASDDMVTGRTQAEAANIKNFIDNGSTSRDVRDNWPQMYQTINYANRILADIPKATAISDEVRNTVLGNAYFWRAFAYLWLAPWYGDNGPNGGIPIVTESTPTEEIDVPRPASVLENYRMIIDDLEKASGYLPFFEDIPKSDWGLTHKTAAWGFAARAALYAAQYDASFYDIAIAYADKVINSQKHRLLDQYADVFEIENNWSPEYILSVTSNEIDGSKWPGISFQNAGFGYYNTWGYFQPTLELYNAFEEGDERRAATIVAPGDHVSFIGNDIIWQVNPSSTSSPTGMTLRKYLAPFRDADAIGKTVNPDGNNMTTDLNISLMRYAEILLIKAEALIWKNGEGDPVAKGLLDDVRERAGLERNSQATKAQLKNERRVEFAFEWGTWRHLDLVRWGDAQATYAQPLHGFKVNLAGGAISSLEEIEVWPARQFDPAVHHVFAIPVREVASSENLKQNKGY</sequence>
<dbReference type="AlphaFoldDB" id="A0A1I3Q016"/>
<dbReference type="Gene3D" id="1.25.40.390">
    <property type="match status" value="1"/>
</dbReference>
<dbReference type="InterPro" id="IPR011990">
    <property type="entry name" value="TPR-like_helical_dom_sf"/>
</dbReference>
<comment type="similarity">
    <text evidence="2">Belongs to the SusD family.</text>
</comment>
<evidence type="ECO:0000256" key="2">
    <source>
        <dbReference type="ARBA" id="ARBA00006275"/>
    </source>
</evidence>
<name>A0A1I3Q016_9SPHI</name>